<evidence type="ECO:0000256" key="1">
    <source>
        <dbReference type="SAM" id="Phobius"/>
    </source>
</evidence>
<name>A0A4U6V2P3_SETVI</name>
<gene>
    <name evidence="2" type="ORF">SEVIR_4G220800v2</name>
</gene>
<protein>
    <submittedName>
        <fullName evidence="2">Uncharacterized protein</fullName>
    </submittedName>
</protein>
<dbReference type="AlphaFoldDB" id="A0A4U6V2P3"/>
<dbReference type="Gramene" id="TKW22305">
    <property type="protein sequence ID" value="TKW22305"/>
    <property type="gene ID" value="SEVIR_4G220800v2"/>
</dbReference>
<proteinExistence type="predicted"/>
<organism evidence="2 3">
    <name type="scientific">Setaria viridis</name>
    <name type="common">Green bristlegrass</name>
    <name type="synonym">Setaria italica subsp. viridis</name>
    <dbReference type="NCBI Taxonomy" id="4556"/>
    <lineage>
        <taxon>Eukaryota</taxon>
        <taxon>Viridiplantae</taxon>
        <taxon>Streptophyta</taxon>
        <taxon>Embryophyta</taxon>
        <taxon>Tracheophyta</taxon>
        <taxon>Spermatophyta</taxon>
        <taxon>Magnoliopsida</taxon>
        <taxon>Liliopsida</taxon>
        <taxon>Poales</taxon>
        <taxon>Poaceae</taxon>
        <taxon>PACMAD clade</taxon>
        <taxon>Panicoideae</taxon>
        <taxon>Panicodae</taxon>
        <taxon>Paniceae</taxon>
        <taxon>Cenchrinae</taxon>
        <taxon>Setaria</taxon>
    </lineage>
</organism>
<evidence type="ECO:0000313" key="3">
    <source>
        <dbReference type="Proteomes" id="UP000298652"/>
    </source>
</evidence>
<keyword evidence="3" id="KW-1185">Reference proteome</keyword>
<evidence type="ECO:0000313" key="2">
    <source>
        <dbReference type="EMBL" id="TKW22305.1"/>
    </source>
</evidence>
<keyword evidence="1" id="KW-1133">Transmembrane helix</keyword>
<reference evidence="2" key="1">
    <citation type="submission" date="2019-03" db="EMBL/GenBank/DDBJ databases">
        <title>WGS assembly of Setaria viridis.</title>
        <authorList>
            <person name="Huang P."/>
            <person name="Jenkins J."/>
            <person name="Grimwood J."/>
            <person name="Barry K."/>
            <person name="Healey A."/>
            <person name="Mamidi S."/>
            <person name="Sreedasyam A."/>
            <person name="Shu S."/>
            <person name="Feldman M."/>
            <person name="Wu J."/>
            <person name="Yu Y."/>
            <person name="Chen C."/>
            <person name="Johnson J."/>
            <person name="Rokhsar D."/>
            <person name="Baxter I."/>
            <person name="Schmutz J."/>
            <person name="Brutnell T."/>
            <person name="Kellogg E."/>
        </authorList>
    </citation>
    <scope>NUCLEOTIDE SEQUENCE [LARGE SCALE GENOMIC DNA]</scope>
</reference>
<keyword evidence="1" id="KW-0812">Transmembrane</keyword>
<feature type="transmembrane region" description="Helical" evidence="1">
    <location>
        <begin position="182"/>
        <end position="201"/>
    </location>
</feature>
<keyword evidence="1" id="KW-0472">Membrane</keyword>
<sequence>MLYTCLFLDMNRKSSYESYQLADHHSKVSAKDNRTMQGRFASCSVKALQIRCVPIAAYQKAKKRRRFFHARAVSKSVTNLESHRSLSFLFSRCQPSKRRRLRSRGSPSGVSGRRGRNWKGLLVTCPSFHSHLSADHSILSSHDALSLFSLSLSPSSVFSAGFFFLLLGLLGLRLSAQVIPEVFFWVSCIIFAHLFLTYAISLTS</sequence>
<accession>A0A4U6V2P3</accession>
<feature type="transmembrane region" description="Helical" evidence="1">
    <location>
        <begin position="147"/>
        <end position="170"/>
    </location>
</feature>
<dbReference type="Proteomes" id="UP000298652">
    <property type="component" value="Chromosome 4"/>
</dbReference>
<dbReference type="EMBL" id="CM016555">
    <property type="protein sequence ID" value="TKW22305.1"/>
    <property type="molecule type" value="Genomic_DNA"/>
</dbReference>